<keyword evidence="5" id="KW-0479">Metal-binding</keyword>
<dbReference type="EMBL" id="AE001437">
    <property type="protein sequence ID" value="AAK78292.1"/>
    <property type="molecule type" value="Genomic_DNA"/>
</dbReference>
<evidence type="ECO:0000256" key="11">
    <source>
        <dbReference type="RuleBase" id="RU003953"/>
    </source>
</evidence>
<evidence type="ECO:0000256" key="3">
    <source>
        <dbReference type="ARBA" id="ARBA00022694"/>
    </source>
</evidence>
<evidence type="ECO:0000259" key="12">
    <source>
        <dbReference type="Pfam" id="PF01743"/>
    </source>
</evidence>
<evidence type="ECO:0000256" key="2">
    <source>
        <dbReference type="ARBA" id="ARBA00022679"/>
    </source>
</evidence>
<evidence type="ECO:0000259" key="13">
    <source>
        <dbReference type="Pfam" id="PF01966"/>
    </source>
</evidence>
<evidence type="ECO:0000259" key="14">
    <source>
        <dbReference type="Pfam" id="PF12627"/>
    </source>
</evidence>
<dbReference type="SUPFAM" id="SSF81301">
    <property type="entry name" value="Nucleotidyltransferase"/>
    <property type="match status" value="1"/>
</dbReference>
<evidence type="ECO:0000256" key="7">
    <source>
        <dbReference type="ARBA" id="ARBA00022800"/>
    </source>
</evidence>
<keyword evidence="4" id="KW-0548">Nucleotidyltransferase</keyword>
<feature type="domain" description="HD" evidence="13">
    <location>
        <begin position="260"/>
        <end position="337"/>
    </location>
</feature>
<dbReference type="GO" id="GO:0008033">
    <property type="term" value="P:tRNA processing"/>
    <property type="evidence" value="ECO:0007669"/>
    <property type="project" value="UniProtKB-KW"/>
</dbReference>
<name>Q97M87_CLOAB</name>
<dbReference type="KEGG" id="cac:CA_C0311"/>
<keyword evidence="16" id="KW-1185">Reference proteome</keyword>
<evidence type="ECO:0000256" key="6">
    <source>
        <dbReference type="ARBA" id="ARBA00022741"/>
    </source>
</evidence>
<keyword evidence="6" id="KW-0547">Nucleotide-binding</keyword>
<gene>
    <name evidence="15" type="ordered locus">CA_C0311</name>
</gene>
<comment type="cofactor">
    <cofactor evidence="1">
        <name>Mg(2+)</name>
        <dbReference type="ChEBI" id="CHEBI:18420"/>
    </cofactor>
</comment>
<dbReference type="GO" id="GO:0046872">
    <property type="term" value="F:metal ion binding"/>
    <property type="evidence" value="ECO:0007669"/>
    <property type="project" value="UniProtKB-KW"/>
</dbReference>
<keyword evidence="8" id="KW-0067">ATP-binding</keyword>
<dbReference type="Gene3D" id="3.30.460.10">
    <property type="entry name" value="Beta Polymerase, domain 2"/>
    <property type="match status" value="1"/>
</dbReference>
<dbReference type="InterPro" id="IPR050124">
    <property type="entry name" value="tRNA_CCA-adding_enzyme"/>
</dbReference>
<keyword evidence="3" id="KW-0819">tRNA processing</keyword>
<dbReference type="SUPFAM" id="SSF81891">
    <property type="entry name" value="Poly A polymerase C-terminal region-like"/>
    <property type="match status" value="1"/>
</dbReference>
<dbReference type="PANTHER" id="PTHR47545:SF1">
    <property type="entry name" value="MULTIFUNCTIONAL CCA PROTEIN"/>
    <property type="match status" value="1"/>
</dbReference>
<dbReference type="SMR" id="Q97M87"/>
<protein>
    <submittedName>
        <fullName evidence="15">PolyA polymerase</fullName>
    </submittedName>
</protein>
<evidence type="ECO:0000313" key="15">
    <source>
        <dbReference type="EMBL" id="AAK78292.1"/>
    </source>
</evidence>
<reference evidence="15 16" key="1">
    <citation type="journal article" date="2001" name="J. Bacteriol.">
        <title>Genome sequence and comparative analysis of the solvent-producing bacterium Clostridium acetobutylicum.</title>
        <authorList>
            <person name="Nolling J."/>
            <person name="Breton G."/>
            <person name="Omelchenko M.V."/>
            <person name="Makarova K.S."/>
            <person name="Zeng Q."/>
            <person name="Gibson R."/>
            <person name="Lee H.M."/>
            <person name="Dubois J."/>
            <person name="Qiu D."/>
            <person name="Hitti J."/>
            <person name="Wolf Y.I."/>
            <person name="Tatusov R.L."/>
            <person name="Sabathe F."/>
            <person name="Doucette-Stamm L."/>
            <person name="Soucaille P."/>
            <person name="Daly M.J."/>
            <person name="Bennett G.N."/>
            <person name="Koonin E.V."/>
            <person name="Smith D.R."/>
        </authorList>
    </citation>
    <scope>NUCLEOTIDE SEQUENCE [LARGE SCALE GENOMIC DNA]</scope>
    <source>
        <strain evidence="16">ATCC 824 / DSM 792 / JCM 1419 / LMG 5710 / VKM B-1787</strain>
    </source>
</reference>
<dbReference type="InterPro" id="IPR006674">
    <property type="entry name" value="HD_domain"/>
</dbReference>
<accession>Q97M87</accession>
<feature type="domain" description="tRNA nucleotidyltransferase/poly(A) polymerase RNA and SrmB- binding" evidence="14">
    <location>
        <begin position="156"/>
        <end position="216"/>
    </location>
</feature>
<dbReference type="PATRIC" id="fig|272562.8.peg.500"/>
<keyword evidence="10 11" id="KW-0694">RNA-binding</keyword>
<evidence type="ECO:0000256" key="5">
    <source>
        <dbReference type="ARBA" id="ARBA00022723"/>
    </source>
</evidence>
<dbReference type="eggNOG" id="COG0617">
    <property type="taxonomic scope" value="Bacteria"/>
</dbReference>
<dbReference type="Proteomes" id="UP000000814">
    <property type="component" value="Chromosome"/>
</dbReference>
<sequence>MNDIIKLIKSIIIEMDMEAYIVGGYIRDKLMNPKNSASDLDIAFQGDFEKILDELRKRKIKVSSIKKDSSVYRITVNGYCADISKIKGKNINEDLSKRDFTVNAIALDIKNNKIVDPFDGRVHIKRRILQVIDEKSFEDDAVRILRGIRFYIKYGMHFNGYTEEYIRKHSKNIMKFPRDRVLDEIIHIIHEDENGVFFEVMDQYMILKNILPYMEELKTVGKCKHHLVDAFTHMNTAYHVFKDMKKKYLKVKNINIEEFNKDIGVYNELDYLAFAIFTHDIGKYVSYKKEGQKISFKGHDEKGLEIIEKVCDELKFPNDGKKIVCSVVKNHMYPLMLFKLKEDERKQEEYEFFNKFDQYVPHIIVASFCDVYATTIYIDENNEKDRFTSFISELVVKYREFINLKKIKYIDGNDLIDMGFRGNDIGNILNELNKMLYIEGSKTKKEQQDFVLRMKDKL</sequence>
<comment type="similarity">
    <text evidence="11">Belongs to the tRNA nucleotidyltransferase/poly(A) polymerase family.</text>
</comment>
<feature type="domain" description="Poly A polymerase head" evidence="12">
    <location>
        <begin position="19"/>
        <end position="129"/>
    </location>
</feature>
<evidence type="ECO:0000256" key="9">
    <source>
        <dbReference type="ARBA" id="ARBA00022842"/>
    </source>
</evidence>
<proteinExistence type="inferred from homology"/>
<dbReference type="GeneID" id="44996823"/>
<dbReference type="HOGENOM" id="CLU_015961_6_2_9"/>
<evidence type="ECO:0000256" key="8">
    <source>
        <dbReference type="ARBA" id="ARBA00022840"/>
    </source>
</evidence>
<keyword evidence="2 11" id="KW-0808">Transferase</keyword>
<dbReference type="GO" id="GO:0003723">
    <property type="term" value="F:RNA binding"/>
    <property type="evidence" value="ECO:0007669"/>
    <property type="project" value="UniProtKB-KW"/>
</dbReference>
<evidence type="ECO:0000313" key="16">
    <source>
        <dbReference type="Proteomes" id="UP000000814"/>
    </source>
</evidence>
<dbReference type="AlphaFoldDB" id="Q97M87"/>
<organism evidence="15 16">
    <name type="scientific">Clostridium acetobutylicum (strain ATCC 824 / DSM 792 / JCM 1419 / IAM 19013 / LMG 5710 / NBRC 13948 / NRRL B-527 / VKM B-1787 / 2291 / W)</name>
    <dbReference type="NCBI Taxonomy" id="272562"/>
    <lineage>
        <taxon>Bacteria</taxon>
        <taxon>Bacillati</taxon>
        <taxon>Bacillota</taxon>
        <taxon>Clostridia</taxon>
        <taxon>Eubacteriales</taxon>
        <taxon>Clostridiaceae</taxon>
        <taxon>Clostridium</taxon>
    </lineage>
</organism>
<dbReference type="Pfam" id="PF01743">
    <property type="entry name" value="PolyA_pol"/>
    <property type="match status" value="1"/>
</dbReference>
<dbReference type="InterPro" id="IPR032828">
    <property type="entry name" value="PolyA_RNA-bd"/>
</dbReference>
<dbReference type="InterPro" id="IPR002646">
    <property type="entry name" value="PolA_pol_head_dom"/>
</dbReference>
<dbReference type="RefSeq" id="WP_010963634.1">
    <property type="nucleotide sequence ID" value="NC_003030.1"/>
</dbReference>
<dbReference type="OrthoDB" id="9805698at2"/>
<dbReference type="STRING" id="272562.CA_C0311"/>
<dbReference type="Gene3D" id="1.10.3090.10">
    <property type="entry name" value="cca-adding enzyme, domain 2"/>
    <property type="match status" value="1"/>
</dbReference>
<dbReference type="PANTHER" id="PTHR47545">
    <property type="entry name" value="MULTIFUNCTIONAL CCA PROTEIN"/>
    <property type="match status" value="1"/>
</dbReference>
<dbReference type="GO" id="GO:0016779">
    <property type="term" value="F:nucleotidyltransferase activity"/>
    <property type="evidence" value="ECO:0007669"/>
    <property type="project" value="UniProtKB-KW"/>
</dbReference>
<keyword evidence="9" id="KW-0460">Magnesium</keyword>
<dbReference type="GO" id="GO:0005524">
    <property type="term" value="F:ATP binding"/>
    <property type="evidence" value="ECO:0007669"/>
    <property type="project" value="UniProtKB-KW"/>
</dbReference>
<evidence type="ECO:0000256" key="1">
    <source>
        <dbReference type="ARBA" id="ARBA00001946"/>
    </source>
</evidence>
<dbReference type="InterPro" id="IPR043519">
    <property type="entry name" value="NT_sf"/>
</dbReference>
<keyword evidence="7" id="KW-0692">RNA repair</keyword>
<dbReference type="PIR" id="A96938">
    <property type="entry name" value="A96938"/>
</dbReference>
<dbReference type="GO" id="GO:0042245">
    <property type="term" value="P:RNA repair"/>
    <property type="evidence" value="ECO:0007669"/>
    <property type="project" value="UniProtKB-KW"/>
</dbReference>
<evidence type="ECO:0000256" key="10">
    <source>
        <dbReference type="ARBA" id="ARBA00022884"/>
    </source>
</evidence>
<dbReference type="Pfam" id="PF12627">
    <property type="entry name" value="PolyA_pol_RNAbd"/>
    <property type="match status" value="1"/>
</dbReference>
<evidence type="ECO:0000256" key="4">
    <source>
        <dbReference type="ARBA" id="ARBA00022695"/>
    </source>
</evidence>
<dbReference type="Pfam" id="PF01966">
    <property type="entry name" value="HD"/>
    <property type="match status" value="1"/>
</dbReference>